<reference evidence="1" key="1">
    <citation type="submission" date="2018-02" db="EMBL/GenBank/DDBJ databases">
        <title>Rhizophora mucronata_Transcriptome.</title>
        <authorList>
            <person name="Meera S.P."/>
            <person name="Sreeshan A."/>
            <person name="Augustine A."/>
        </authorList>
    </citation>
    <scope>NUCLEOTIDE SEQUENCE</scope>
    <source>
        <tissue evidence="1">Leaf</tissue>
    </source>
</reference>
<name>A0A2P2NKC7_RHIMU</name>
<dbReference type="AlphaFoldDB" id="A0A2P2NKC7"/>
<dbReference type="EMBL" id="GGEC01062449">
    <property type="protein sequence ID" value="MBX42933.1"/>
    <property type="molecule type" value="Transcribed_RNA"/>
</dbReference>
<organism evidence="1">
    <name type="scientific">Rhizophora mucronata</name>
    <name type="common">Asiatic mangrove</name>
    <dbReference type="NCBI Taxonomy" id="61149"/>
    <lineage>
        <taxon>Eukaryota</taxon>
        <taxon>Viridiplantae</taxon>
        <taxon>Streptophyta</taxon>
        <taxon>Embryophyta</taxon>
        <taxon>Tracheophyta</taxon>
        <taxon>Spermatophyta</taxon>
        <taxon>Magnoliopsida</taxon>
        <taxon>eudicotyledons</taxon>
        <taxon>Gunneridae</taxon>
        <taxon>Pentapetalae</taxon>
        <taxon>rosids</taxon>
        <taxon>fabids</taxon>
        <taxon>Malpighiales</taxon>
        <taxon>Rhizophoraceae</taxon>
        <taxon>Rhizophora</taxon>
    </lineage>
</organism>
<evidence type="ECO:0000313" key="1">
    <source>
        <dbReference type="EMBL" id="MBX42933.1"/>
    </source>
</evidence>
<accession>A0A2P2NKC7</accession>
<sequence length="72" mass="8309">MQQRTVFHAHLISVSKAPVFATEALNETRNRKLNMKLRRVMQACFRRSSSYIVGVSILRIQSLLSMFSSLPR</sequence>
<protein>
    <submittedName>
        <fullName evidence="1">Uncharacterized protein</fullName>
    </submittedName>
</protein>
<proteinExistence type="predicted"/>